<name>A0A9D4JWY5_DREPO</name>
<sequence length="61" mass="6971">MQRDQMDVAIMDFSKAYVVVHHGRLLLKLAHYGITGTTHSWIKLFLVTVVNRLLKIGQLPP</sequence>
<comment type="caution">
    <text evidence="1">The sequence shown here is derived from an EMBL/GenBank/DDBJ whole genome shotgun (WGS) entry which is preliminary data.</text>
</comment>
<evidence type="ECO:0000313" key="1">
    <source>
        <dbReference type="EMBL" id="KAH3827795.1"/>
    </source>
</evidence>
<dbReference type="Proteomes" id="UP000828390">
    <property type="component" value="Unassembled WGS sequence"/>
</dbReference>
<organism evidence="1 2">
    <name type="scientific">Dreissena polymorpha</name>
    <name type="common">Zebra mussel</name>
    <name type="synonym">Mytilus polymorpha</name>
    <dbReference type="NCBI Taxonomy" id="45954"/>
    <lineage>
        <taxon>Eukaryota</taxon>
        <taxon>Metazoa</taxon>
        <taxon>Spiralia</taxon>
        <taxon>Lophotrochozoa</taxon>
        <taxon>Mollusca</taxon>
        <taxon>Bivalvia</taxon>
        <taxon>Autobranchia</taxon>
        <taxon>Heteroconchia</taxon>
        <taxon>Euheterodonta</taxon>
        <taxon>Imparidentia</taxon>
        <taxon>Neoheterodontei</taxon>
        <taxon>Myida</taxon>
        <taxon>Dreissenoidea</taxon>
        <taxon>Dreissenidae</taxon>
        <taxon>Dreissena</taxon>
    </lineage>
</organism>
<dbReference type="EMBL" id="JAIWYP010000005">
    <property type="protein sequence ID" value="KAH3827795.1"/>
    <property type="molecule type" value="Genomic_DNA"/>
</dbReference>
<protein>
    <submittedName>
        <fullName evidence="1">Uncharacterized protein</fullName>
    </submittedName>
</protein>
<gene>
    <name evidence="1" type="ORF">DPMN_129738</name>
</gene>
<evidence type="ECO:0000313" key="2">
    <source>
        <dbReference type="Proteomes" id="UP000828390"/>
    </source>
</evidence>
<reference evidence="1" key="2">
    <citation type="submission" date="2020-11" db="EMBL/GenBank/DDBJ databases">
        <authorList>
            <person name="McCartney M.A."/>
            <person name="Auch B."/>
            <person name="Kono T."/>
            <person name="Mallez S."/>
            <person name="Becker A."/>
            <person name="Gohl D.M."/>
            <person name="Silverstein K.A.T."/>
            <person name="Koren S."/>
            <person name="Bechman K.B."/>
            <person name="Herman A."/>
            <person name="Abrahante J.E."/>
            <person name="Garbe J."/>
        </authorList>
    </citation>
    <scope>NUCLEOTIDE SEQUENCE</scope>
    <source>
        <strain evidence="1">Duluth1</strain>
        <tissue evidence="1">Whole animal</tissue>
    </source>
</reference>
<keyword evidence="2" id="KW-1185">Reference proteome</keyword>
<reference evidence="1" key="1">
    <citation type="journal article" date="2019" name="bioRxiv">
        <title>The Genome of the Zebra Mussel, Dreissena polymorpha: A Resource for Invasive Species Research.</title>
        <authorList>
            <person name="McCartney M.A."/>
            <person name="Auch B."/>
            <person name="Kono T."/>
            <person name="Mallez S."/>
            <person name="Zhang Y."/>
            <person name="Obille A."/>
            <person name="Becker A."/>
            <person name="Abrahante J.E."/>
            <person name="Garbe J."/>
            <person name="Badalamenti J.P."/>
            <person name="Herman A."/>
            <person name="Mangelson H."/>
            <person name="Liachko I."/>
            <person name="Sullivan S."/>
            <person name="Sone E.D."/>
            <person name="Koren S."/>
            <person name="Silverstein K.A.T."/>
            <person name="Beckman K.B."/>
            <person name="Gohl D.M."/>
        </authorList>
    </citation>
    <scope>NUCLEOTIDE SEQUENCE</scope>
    <source>
        <strain evidence="1">Duluth1</strain>
        <tissue evidence="1">Whole animal</tissue>
    </source>
</reference>
<proteinExistence type="predicted"/>
<accession>A0A9D4JWY5</accession>
<dbReference type="AlphaFoldDB" id="A0A9D4JWY5"/>